<feature type="compositionally biased region" description="Basic and acidic residues" evidence="10">
    <location>
        <begin position="207"/>
        <end position="217"/>
    </location>
</feature>
<evidence type="ECO:0000313" key="13">
    <source>
        <dbReference type="Proteomes" id="UP000029121"/>
    </source>
</evidence>
<gene>
    <name evidence="12" type="ORF">CARUB_v10025539mg</name>
</gene>
<dbReference type="STRING" id="81985.R0HV25"/>
<dbReference type="AlphaFoldDB" id="R0HV25"/>
<dbReference type="GO" id="GO:0043488">
    <property type="term" value="P:regulation of mRNA stability"/>
    <property type="evidence" value="ECO:0007669"/>
    <property type="project" value="InterPro"/>
</dbReference>
<accession>R0HV25</accession>
<evidence type="ECO:0000256" key="2">
    <source>
        <dbReference type="ARBA" id="ARBA00008423"/>
    </source>
</evidence>
<evidence type="ECO:0000256" key="7">
    <source>
        <dbReference type="ARBA" id="ARBA00023242"/>
    </source>
</evidence>
<keyword evidence="5" id="KW-0863">Zinc-finger</keyword>
<evidence type="ECO:0000256" key="10">
    <source>
        <dbReference type="SAM" id="MobiDB-lite"/>
    </source>
</evidence>
<evidence type="ECO:0000256" key="8">
    <source>
        <dbReference type="PROSITE-ProRule" id="PRU00176"/>
    </source>
</evidence>
<proteinExistence type="inferred from homology"/>
<evidence type="ECO:0000256" key="5">
    <source>
        <dbReference type="ARBA" id="ARBA00022771"/>
    </source>
</evidence>
<keyword evidence="6" id="KW-0862">Zinc</keyword>
<dbReference type="InterPro" id="IPR012677">
    <property type="entry name" value="Nucleotide-bd_a/b_plait_sf"/>
</dbReference>
<dbReference type="InterPro" id="IPR000504">
    <property type="entry name" value="RRM_dom"/>
</dbReference>
<evidence type="ECO:0000256" key="6">
    <source>
        <dbReference type="ARBA" id="ARBA00022833"/>
    </source>
</evidence>
<feature type="coiled-coil region" evidence="9">
    <location>
        <begin position="387"/>
        <end position="421"/>
    </location>
</feature>
<comment type="similarity">
    <text evidence="2">Belongs to the ZC3H14 family.</text>
</comment>
<keyword evidence="8" id="KW-0694">RNA-binding</keyword>
<keyword evidence="4" id="KW-0677">Repeat</keyword>
<dbReference type="Proteomes" id="UP000029121">
    <property type="component" value="Unassembled WGS sequence"/>
</dbReference>
<evidence type="ECO:0000256" key="9">
    <source>
        <dbReference type="SAM" id="Coils"/>
    </source>
</evidence>
<dbReference type="PANTHER" id="PTHR14738">
    <property type="entry name" value="ZINC FINGER CCCH DOMAIN-CONTAINING PROTEIN 14"/>
    <property type="match status" value="1"/>
</dbReference>
<feature type="region of interest" description="Disordered" evidence="10">
    <location>
        <begin position="201"/>
        <end position="235"/>
    </location>
</feature>
<dbReference type="InterPro" id="IPR035979">
    <property type="entry name" value="RBD_domain_sf"/>
</dbReference>
<dbReference type="GO" id="GO:0008143">
    <property type="term" value="F:poly(A) binding"/>
    <property type="evidence" value="ECO:0007669"/>
    <property type="project" value="InterPro"/>
</dbReference>
<evidence type="ECO:0000256" key="4">
    <source>
        <dbReference type="ARBA" id="ARBA00022737"/>
    </source>
</evidence>
<dbReference type="GO" id="GO:0005634">
    <property type="term" value="C:nucleus"/>
    <property type="evidence" value="ECO:0007669"/>
    <property type="project" value="UniProtKB-SubCell"/>
</dbReference>
<dbReference type="eggNOG" id="KOG0118">
    <property type="taxonomic scope" value="Eukaryota"/>
</dbReference>
<organism evidence="12 13">
    <name type="scientific">Capsella rubella</name>
    <dbReference type="NCBI Taxonomy" id="81985"/>
    <lineage>
        <taxon>Eukaryota</taxon>
        <taxon>Viridiplantae</taxon>
        <taxon>Streptophyta</taxon>
        <taxon>Embryophyta</taxon>
        <taxon>Tracheophyta</taxon>
        <taxon>Spermatophyta</taxon>
        <taxon>Magnoliopsida</taxon>
        <taxon>eudicotyledons</taxon>
        <taxon>Gunneridae</taxon>
        <taxon>Pentapetalae</taxon>
        <taxon>rosids</taxon>
        <taxon>malvids</taxon>
        <taxon>Brassicales</taxon>
        <taxon>Brassicaceae</taxon>
        <taxon>Camelineae</taxon>
        <taxon>Capsella</taxon>
    </lineage>
</organism>
<keyword evidence="9" id="KW-0175">Coiled coil</keyword>
<dbReference type="PROSITE" id="PS50102">
    <property type="entry name" value="RRM"/>
    <property type="match status" value="1"/>
</dbReference>
<dbReference type="SUPFAM" id="SSF54928">
    <property type="entry name" value="RNA-binding domain, RBD"/>
    <property type="match status" value="1"/>
</dbReference>
<comment type="subcellular location">
    <subcellularLocation>
        <location evidence="1">Nucleus</location>
    </subcellularLocation>
</comment>
<dbReference type="Gene3D" id="3.30.70.330">
    <property type="match status" value="1"/>
</dbReference>
<dbReference type="EMBL" id="KB870808">
    <property type="protein sequence ID" value="EOA29265.1"/>
    <property type="molecule type" value="Genomic_DNA"/>
</dbReference>
<dbReference type="GO" id="GO:0005737">
    <property type="term" value="C:cytoplasm"/>
    <property type="evidence" value="ECO:0007669"/>
    <property type="project" value="TreeGrafter"/>
</dbReference>
<reference evidence="13" key="1">
    <citation type="journal article" date="2013" name="Nat. Genet.">
        <title>The Capsella rubella genome and the genomic consequences of rapid mating system evolution.</title>
        <authorList>
            <person name="Slotte T."/>
            <person name="Hazzouri K.M."/>
            <person name="Agren J.A."/>
            <person name="Koenig D."/>
            <person name="Maumus F."/>
            <person name="Guo Y.L."/>
            <person name="Steige K."/>
            <person name="Platts A.E."/>
            <person name="Escobar J.S."/>
            <person name="Newman L.K."/>
            <person name="Wang W."/>
            <person name="Mandakova T."/>
            <person name="Vello E."/>
            <person name="Smith L.M."/>
            <person name="Henz S.R."/>
            <person name="Steffen J."/>
            <person name="Takuno S."/>
            <person name="Brandvain Y."/>
            <person name="Coop G."/>
            <person name="Andolfatto P."/>
            <person name="Hu T.T."/>
            <person name="Blanchette M."/>
            <person name="Clark R.M."/>
            <person name="Quesneville H."/>
            <person name="Nordborg M."/>
            <person name="Gaut B.S."/>
            <person name="Lysak M.A."/>
            <person name="Jenkins J."/>
            <person name="Grimwood J."/>
            <person name="Chapman J."/>
            <person name="Prochnik S."/>
            <person name="Shu S."/>
            <person name="Rokhsar D."/>
            <person name="Schmutz J."/>
            <person name="Weigel D."/>
            <person name="Wright S.I."/>
        </authorList>
    </citation>
    <scope>NUCLEOTIDE SEQUENCE [LARGE SCALE GENOMIC DNA]</scope>
    <source>
        <strain evidence="13">cv. Monte Gargano</strain>
    </source>
</reference>
<dbReference type="Pfam" id="PF00076">
    <property type="entry name" value="RRM_1"/>
    <property type="match status" value="1"/>
</dbReference>
<dbReference type="InterPro" id="IPR040366">
    <property type="entry name" value="Nab2/ZC3H14"/>
</dbReference>
<keyword evidence="3" id="KW-0479">Metal-binding</keyword>
<protein>
    <recommendedName>
        <fullName evidence="11">RRM domain-containing protein</fullName>
    </recommendedName>
</protein>
<evidence type="ECO:0000256" key="1">
    <source>
        <dbReference type="ARBA" id="ARBA00004123"/>
    </source>
</evidence>
<keyword evidence="13" id="KW-1185">Reference proteome</keyword>
<dbReference type="SMART" id="SM00360">
    <property type="entry name" value="RRM"/>
    <property type="match status" value="1"/>
</dbReference>
<dbReference type="GO" id="GO:0008270">
    <property type="term" value="F:zinc ion binding"/>
    <property type="evidence" value="ECO:0007669"/>
    <property type="project" value="UniProtKB-KW"/>
</dbReference>
<name>R0HV25_9BRAS</name>
<evidence type="ECO:0000256" key="3">
    <source>
        <dbReference type="ARBA" id="ARBA00022723"/>
    </source>
</evidence>
<feature type="domain" description="RRM" evidence="11">
    <location>
        <begin position="441"/>
        <end position="514"/>
    </location>
</feature>
<evidence type="ECO:0000259" key="11">
    <source>
        <dbReference type="PROSITE" id="PS50102"/>
    </source>
</evidence>
<sequence length="528" mass="58945">MAEGVGALTFPMSRESESASRLKTIVSDMLPRFSDDYIDDVFSEYVTVLVCNGKSQSQAREDLDAFLGEESWGFVACLWDLLLKYFSLGKQENSASEPRTGVDFGSHDTPVEQDLSYIKNDDCDQKASDATDSMKEQLISVTAPIEDAEAPVSPKLKNMKMVGQEFMDIPCRRAQPKEKDDWKSSGYSRKVLRSVIVAMKQPCGRSSAKDEKSMDNRSKRKRPYLPEREMDSQSVLSGRAVSARSLNASSHQETMPRVSVWDRLGRARSKRVLDAESPRLSKFGIQAQENFLLQQHGPPFPAAYGETFQREIPAVGYRHRIFQSDKGQKPKSGSITSPEPHTVYNLSRKRRYGITNANSGAFTSVLQNKQAEQDVEKPSLLSSQSPKSDLFSEIKNVKEKLQQLELRVNQSKQLKKQKVEELKRSPQSGESQYQHDVTESRIIRVTNVYYAAKKEAISMLFSSKCGAVENVTIVTDPVTQHPKGTAFVTFATKESVNRAMALSGTMFYSRPIKIASGVVSAPQLVTGS</sequence>
<evidence type="ECO:0000313" key="12">
    <source>
        <dbReference type="EMBL" id="EOA29265.1"/>
    </source>
</evidence>
<dbReference type="PANTHER" id="PTHR14738:SF29">
    <property type="entry name" value="ZINC FINGER CCCH DOMAIN-CONTAINING PROTEIN 14"/>
    <property type="match status" value="1"/>
</dbReference>
<keyword evidence="7" id="KW-0539">Nucleus</keyword>